<dbReference type="AlphaFoldDB" id="A0AAD8QGF4"/>
<name>A0AAD8QGF4_LOLMU</name>
<proteinExistence type="predicted"/>
<keyword evidence="2" id="KW-1185">Reference proteome</keyword>
<organism evidence="1 2">
    <name type="scientific">Lolium multiflorum</name>
    <name type="common">Italian ryegrass</name>
    <name type="synonym">Lolium perenne subsp. multiflorum</name>
    <dbReference type="NCBI Taxonomy" id="4521"/>
    <lineage>
        <taxon>Eukaryota</taxon>
        <taxon>Viridiplantae</taxon>
        <taxon>Streptophyta</taxon>
        <taxon>Embryophyta</taxon>
        <taxon>Tracheophyta</taxon>
        <taxon>Spermatophyta</taxon>
        <taxon>Magnoliopsida</taxon>
        <taxon>Liliopsida</taxon>
        <taxon>Poales</taxon>
        <taxon>Poaceae</taxon>
        <taxon>BOP clade</taxon>
        <taxon>Pooideae</taxon>
        <taxon>Poodae</taxon>
        <taxon>Poeae</taxon>
        <taxon>Poeae Chloroplast Group 2 (Poeae type)</taxon>
        <taxon>Loliodinae</taxon>
        <taxon>Loliinae</taxon>
        <taxon>Lolium</taxon>
    </lineage>
</organism>
<dbReference type="EMBL" id="JAUUTY010000333">
    <property type="protein sequence ID" value="KAK1601855.1"/>
    <property type="molecule type" value="Genomic_DNA"/>
</dbReference>
<gene>
    <name evidence="1" type="ORF">QYE76_018854</name>
</gene>
<reference evidence="1" key="1">
    <citation type="submission" date="2023-07" db="EMBL/GenBank/DDBJ databases">
        <title>A chromosome-level genome assembly of Lolium multiflorum.</title>
        <authorList>
            <person name="Chen Y."/>
            <person name="Copetti D."/>
            <person name="Kolliker R."/>
            <person name="Studer B."/>
        </authorList>
    </citation>
    <scope>NUCLEOTIDE SEQUENCE</scope>
    <source>
        <strain evidence="1">02402/16</strain>
        <tissue evidence="1">Leaf</tissue>
    </source>
</reference>
<evidence type="ECO:0000313" key="2">
    <source>
        <dbReference type="Proteomes" id="UP001231189"/>
    </source>
</evidence>
<evidence type="ECO:0000313" key="1">
    <source>
        <dbReference type="EMBL" id="KAK1601855.1"/>
    </source>
</evidence>
<accession>A0AAD8QGF4</accession>
<protein>
    <submittedName>
        <fullName evidence="1">Uncharacterized protein</fullName>
    </submittedName>
</protein>
<comment type="caution">
    <text evidence="1">The sequence shown here is derived from an EMBL/GenBank/DDBJ whole genome shotgun (WGS) entry which is preliminary data.</text>
</comment>
<dbReference type="Proteomes" id="UP001231189">
    <property type="component" value="Unassembled WGS sequence"/>
</dbReference>
<sequence length="89" mass="9994">MAPTSWEGSAPPSERRFLELKNSGGNTMIAQFAKMETKNAQLCAELATAKPSTEQIETVNKLAAEAWQKNEDLEKRLSQVKANWRRSRS</sequence>